<feature type="region of interest" description="Disordered" evidence="1">
    <location>
        <begin position="1"/>
        <end position="76"/>
    </location>
</feature>
<evidence type="ECO:0000313" key="3">
    <source>
        <dbReference type="Proteomes" id="UP000735302"/>
    </source>
</evidence>
<evidence type="ECO:0000256" key="1">
    <source>
        <dbReference type="SAM" id="MobiDB-lite"/>
    </source>
</evidence>
<keyword evidence="3" id="KW-1185">Reference proteome</keyword>
<sequence>MEETEKAATESKNKKRALPQKAAIKAKQPAKHPEPEPSTCNSQNVAETPESKSSNYSDPEWTPAQESRCNIFDSFA</sequence>
<evidence type="ECO:0000313" key="2">
    <source>
        <dbReference type="EMBL" id="GFN81322.1"/>
    </source>
</evidence>
<accession>A0AAV3YGQ6</accession>
<name>A0AAV3YGQ6_9GAST</name>
<feature type="compositionally biased region" description="Basic and acidic residues" evidence="1">
    <location>
        <begin position="1"/>
        <end position="12"/>
    </location>
</feature>
<feature type="compositionally biased region" description="Polar residues" evidence="1">
    <location>
        <begin position="38"/>
        <end position="57"/>
    </location>
</feature>
<proteinExistence type="predicted"/>
<comment type="caution">
    <text evidence="2">The sequence shown here is derived from an EMBL/GenBank/DDBJ whole genome shotgun (WGS) entry which is preliminary data.</text>
</comment>
<protein>
    <submittedName>
        <fullName evidence="2">Uncharacterized protein</fullName>
    </submittedName>
</protein>
<dbReference type="AlphaFoldDB" id="A0AAV3YGQ6"/>
<reference evidence="2 3" key="1">
    <citation type="journal article" date="2021" name="Elife">
        <title>Chloroplast acquisition without the gene transfer in kleptoplastic sea slugs, Plakobranchus ocellatus.</title>
        <authorList>
            <person name="Maeda T."/>
            <person name="Takahashi S."/>
            <person name="Yoshida T."/>
            <person name="Shimamura S."/>
            <person name="Takaki Y."/>
            <person name="Nagai Y."/>
            <person name="Toyoda A."/>
            <person name="Suzuki Y."/>
            <person name="Arimoto A."/>
            <person name="Ishii H."/>
            <person name="Satoh N."/>
            <person name="Nishiyama T."/>
            <person name="Hasebe M."/>
            <person name="Maruyama T."/>
            <person name="Minagawa J."/>
            <person name="Obokata J."/>
            <person name="Shigenobu S."/>
        </authorList>
    </citation>
    <scope>NUCLEOTIDE SEQUENCE [LARGE SCALE GENOMIC DNA]</scope>
</reference>
<dbReference type="Proteomes" id="UP000735302">
    <property type="component" value="Unassembled WGS sequence"/>
</dbReference>
<dbReference type="EMBL" id="BLXT01000921">
    <property type="protein sequence ID" value="GFN81322.1"/>
    <property type="molecule type" value="Genomic_DNA"/>
</dbReference>
<gene>
    <name evidence="2" type="ORF">PoB_000782800</name>
</gene>
<organism evidence="2 3">
    <name type="scientific">Plakobranchus ocellatus</name>
    <dbReference type="NCBI Taxonomy" id="259542"/>
    <lineage>
        <taxon>Eukaryota</taxon>
        <taxon>Metazoa</taxon>
        <taxon>Spiralia</taxon>
        <taxon>Lophotrochozoa</taxon>
        <taxon>Mollusca</taxon>
        <taxon>Gastropoda</taxon>
        <taxon>Heterobranchia</taxon>
        <taxon>Euthyneura</taxon>
        <taxon>Panpulmonata</taxon>
        <taxon>Sacoglossa</taxon>
        <taxon>Placobranchoidea</taxon>
        <taxon>Plakobranchidae</taxon>
        <taxon>Plakobranchus</taxon>
    </lineage>
</organism>